<proteinExistence type="predicted"/>
<keyword evidence="1" id="KW-1185">Reference proteome</keyword>
<sequence length="107" mass="12274">MLEPVMNIAVILCSKLVDYEETFGWNTLCEINCERKSLFSGFVYCCGIAGEQQFIMFSIDGSLTTSMSIMNVIHELSMWNGTGMIWLVTFFHPLNRKILKAVFWLMS</sequence>
<reference evidence="2" key="1">
    <citation type="submission" date="2017-02" db="UniProtKB">
        <authorList>
            <consortium name="WormBaseParasite"/>
        </authorList>
    </citation>
    <scope>IDENTIFICATION</scope>
</reference>
<dbReference type="AlphaFoldDB" id="A0A0R3RHH4"/>
<dbReference type="WBParaSite" id="EEL_0000089701-mRNA-1">
    <property type="protein sequence ID" value="EEL_0000089701-mRNA-1"/>
    <property type="gene ID" value="EEL_0000089701"/>
</dbReference>
<protein>
    <submittedName>
        <fullName evidence="2">Transmembrane protein</fullName>
    </submittedName>
</protein>
<organism evidence="1 2">
    <name type="scientific">Elaeophora elaphi</name>
    <dbReference type="NCBI Taxonomy" id="1147741"/>
    <lineage>
        <taxon>Eukaryota</taxon>
        <taxon>Metazoa</taxon>
        <taxon>Ecdysozoa</taxon>
        <taxon>Nematoda</taxon>
        <taxon>Chromadorea</taxon>
        <taxon>Rhabditida</taxon>
        <taxon>Spirurina</taxon>
        <taxon>Spiruromorpha</taxon>
        <taxon>Filarioidea</taxon>
        <taxon>Onchocercidae</taxon>
        <taxon>Elaeophora</taxon>
    </lineage>
</organism>
<evidence type="ECO:0000313" key="2">
    <source>
        <dbReference type="WBParaSite" id="EEL_0000089701-mRNA-1"/>
    </source>
</evidence>
<accession>A0A0R3RHH4</accession>
<name>A0A0R3RHH4_9BILA</name>
<dbReference type="Proteomes" id="UP000050640">
    <property type="component" value="Unplaced"/>
</dbReference>
<evidence type="ECO:0000313" key="1">
    <source>
        <dbReference type="Proteomes" id="UP000050640"/>
    </source>
</evidence>